<evidence type="ECO:0000313" key="1">
    <source>
        <dbReference type="EMBL" id="GBL91509.1"/>
    </source>
</evidence>
<reference evidence="1 2" key="1">
    <citation type="journal article" date="2019" name="Sci. Rep.">
        <title>Orb-weaving spider Araneus ventricosus genome elucidates the spidroin gene catalogue.</title>
        <authorList>
            <person name="Kono N."/>
            <person name="Nakamura H."/>
            <person name="Ohtoshi R."/>
            <person name="Moran D.A.P."/>
            <person name="Shinohara A."/>
            <person name="Yoshida Y."/>
            <person name="Fujiwara M."/>
            <person name="Mori M."/>
            <person name="Tomita M."/>
            <person name="Arakawa K."/>
        </authorList>
    </citation>
    <scope>NUCLEOTIDE SEQUENCE [LARGE SCALE GENOMIC DNA]</scope>
</reference>
<evidence type="ECO:0000313" key="2">
    <source>
        <dbReference type="Proteomes" id="UP000499080"/>
    </source>
</evidence>
<proteinExistence type="predicted"/>
<gene>
    <name evidence="1" type="ORF">AVEN_136974_1</name>
</gene>
<sequence>MTRGHGIEFSAGLLEGVSAMRISFLSSAILRGWTRVWLLYAGRVHPSLTRQVSLLRRLTVYFFSSPSAARPPIVHVKDSPPVSPASVCAIPVTMAGWHMVSTAHPRLIPL</sequence>
<dbReference type="Proteomes" id="UP000499080">
    <property type="component" value="Unassembled WGS sequence"/>
</dbReference>
<name>A0A4Y2BIU9_ARAVE</name>
<accession>A0A4Y2BIU9</accession>
<dbReference type="EMBL" id="BGPR01000079">
    <property type="protein sequence ID" value="GBL91509.1"/>
    <property type="molecule type" value="Genomic_DNA"/>
</dbReference>
<comment type="caution">
    <text evidence="1">The sequence shown here is derived from an EMBL/GenBank/DDBJ whole genome shotgun (WGS) entry which is preliminary data.</text>
</comment>
<protein>
    <submittedName>
        <fullName evidence="1">Uncharacterized protein</fullName>
    </submittedName>
</protein>
<keyword evidence="2" id="KW-1185">Reference proteome</keyword>
<dbReference type="AlphaFoldDB" id="A0A4Y2BIU9"/>
<organism evidence="1 2">
    <name type="scientific">Araneus ventricosus</name>
    <name type="common">Orbweaver spider</name>
    <name type="synonym">Epeira ventricosa</name>
    <dbReference type="NCBI Taxonomy" id="182803"/>
    <lineage>
        <taxon>Eukaryota</taxon>
        <taxon>Metazoa</taxon>
        <taxon>Ecdysozoa</taxon>
        <taxon>Arthropoda</taxon>
        <taxon>Chelicerata</taxon>
        <taxon>Arachnida</taxon>
        <taxon>Araneae</taxon>
        <taxon>Araneomorphae</taxon>
        <taxon>Entelegynae</taxon>
        <taxon>Araneoidea</taxon>
        <taxon>Araneidae</taxon>
        <taxon>Araneus</taxon>
    </lineage>
</organism>